<evidence type="ECO:0000256" key="1">
    <source>
        <dbReference type="SAM" id="Phobius"/>
    </source>
</evidence>
<name>A0A5R8KJX6_9BACT</name>
<keyword evidence="1" id="KW-0812">Transmembrane</keyword>
<accession>A0A5R8KJX6</accession>
<sequence length="123" mass="13538">MIYLSAIAALLVLSAILAVISIKKTAKNSRKAFWIIFGIVFISTSLIPIEYSKIGIVRVIHSYLILGAGIVAPFEQVDSHVGFPFLTYAFVHTSISIFTAFIGAHVFWRLNTKSEQAVQGNTH</sequence>
<dbReference type="EMBL" id="VAUV01000001">
    <property type="protein sequence ID" value="TLD72551.1"/>
    <property type="molecule type" value="Genomic_DNA"/>
</dbReference>
<dbReference type="RefSeq" id="WP_138084175.1">
    <property type="nucleotide sequence ID" value="NZ_VAUV01000001.1"/>
</dbReference>
<keyword evidence="3" id="KW-1185">Reference proteome</keyword>
<protein>
    <submittedName>
        <fullName evidence="2">Uncharacterized protein</fullName>
    </submittedName>
</protein>
<evidence type="ECO:0000313" key="2">
    <source>
        <dbReference type="EMBL" id="TLD72551.1"/>
    </source>
</evidence>
<gene>
    <name evidence="2" type="ORF">FEM03_00300</name>
</gene>
<keyword evidence="1" id="KW-0472">Membrane</keyword>
<keyword evidence="1" id="KW-1133">Transmembrane helix</keyword>
<feature type="transmembrane region" description="Helical" evidence="1">
    <location>
        <begin position="56"/>
        <end position="74"/>
    </location>
</feature>
<feature type="transmembrane region" description="Helical" evidence="1">
    <location>
        <begin position="86"/>
        <end position="108"/>
    </location>
</feature>
<proteinExistence type="predicted"/>
<dbReference type="AlphaFoldDB" id="A0A5R8KJX6"/>
<feature type="transmembrane region" description="Helical" evidence="1">
    <location>
        <begin position="31"/>
        <end position="49"/>
    </location>
</feature>
<comment type="caution">
    <text evidence="2">The sequence shown here is derived from an EMBL/GenBank/DDBJ whole genome shotgun (WGS) entry which is preliminary data.</text>
</comment>
<evidence type="ECO:0000313" key="3">
    <source>
        <dbReference type="Proteomes" id="UP000306196"/>
    </source>
</evidence>
<reference evidence="2 3" key="1">
    <citation type="submission" date="2019-05" db="EMBL/GenBank/DDBJ databases">
        <title>Verrucobacter flavum gen. nov., sp. nov. a new member of the family Verrucomicrobiaceae.</title>
        <authorList>
            <person name="Szuroczki S."/>
            <person name="Abbaszade G."/>
            <person name="Szabo A."/>
            <person name="Felfoldi T."/>
            <person name="Schumann P."/>
            <person name="Boka K."/>
            <person name="Keki Z."/>
            <person name="Toumi M."/>
            <person name="Toth E."/>
        </authorList>
    </citation>
    <scope>NUCLEOTIDE SEQUENCE [LARGE SCALE GENOMIC DNA]</scope>
    <source>
        <strain evidence="2 3">MG-N-17</strain>
    </source>
</reference>
<dbReference type="Proteomes" id="UP000306196">
    <property type="component" value="Unassembled WGS sequence"/>
</dbReference>
<organism evidence="2 3">
    <name type="scientific">Phragmitibacter flavus</name>
    <dbReference type="NCBI Taxonomy" id="2576071"/>
    <lineage>
        <taxon>Bacteria</taxon>
        <taxon>Pseudomonadati</taxon>
        <taxon>Verrucomicrobiota</taxon>
        <taxon>Verrucomicrobiia</taxon>
        <taxon>Verrucomicrobiales</taxon>
        <taxon>Verrucomicrobiaceae</taxon>
        <taxon>Phragmitibacter</taxon>
    </lineage>
</organism>